<feature type="compositionally biased region" description="Low complexity" evidence="1">
    <location>
        <begin position="143"/>
        <end position="160"/>
    </location>
</feature>
<proteinExistence type="predicted"/>
<name>A0A1E3PKA7_9ASCO</name>
<evidence type="ECO:0000256" key="1">
    <source>
        <dbReference type="SAM" id="MobiDB-lite"/>
    </source>
</evidence>
<feature type="region of interest" description="Disordered" evidence="1">
    <location>
        <begin position="143"/>
        <end position="167"/>
    </location>
</feature>
<organism evidence="2 3">
    <name type="scientific">Nadsonia fulvescens var. elongata DSM 6958</name>
    <dbReference type="NCBI Taxonomy" id="857566"/>
    <lineage>
        <taxon>Eukaryota</taxon>
        <taxon>Fungi</taxon>
        <taxon>Dikarya</taxon>
        <taxon>Ascomycota</taxon>
        <taxon>Saccharomycotina</taxon>
        <taxon>Dipodascomycetes</taxon>
        <taxon>Dipodascales</taxon>
        <taxon>Dipodascales incertae sedis</taxon>
        <taxon>Nadsonia</taxon>
    </lineage>
</organism>
<reference evidence="2 3" key="1">
    <citation type="journal article" date="2016" name="Proc. Natl. Acad. Sci. U.S.A.">
        <title>Comparative genomics of biotechnologically important yeasts.</title>
        <authorList>
            <person name="Riley R."/>
            <person name="Haridas S."/>
            <person name="Wolfe K.H."/>
            <person name="Lopes M.R."/>
            <person name="Hittinger C.T."/>
            <person name="Goeker M."/>
            <person name="Salamov A.A."/>
            <person name="Wisecaver J.H."/>
            <person name="Long T.M."/>
            <person name="Calvey C.H."/>
            <person name="Aerts A.L."/>
            <person name="Barry K.W."/>
            <person name="Choi C."/>
            <person name="Clum A."/>
            <person name="Coughlan A.Y."/>
            <person name="Deshpande S."/>
            <person name="Douglass A.P."/>
            <person name="Hanson S.J."/>
            <person name="Klenk H.-P."/>
            <person name="LaButti K.M."/>
            <person name="Lapidus A."/>
            <person name="Lindquist E.A."/>
            <person name="Lipzen A.M."/>
            <person name="Meier-Kolthoff J.P."/>
            <person name="Ohm R.A."/>
            <person name="Otillar R.P."/>
            <person name="Pangilinan J.L."/>
            <person name="Peng Y."/>
            <person name="Rokas A."/>
            <person name="Rosa C.A."/>
            <person name="Scheuner C."/>
            <person name="Sibirny A.A."/>
            <person name="Slot J.C."/>
            <person name="Stielow J.B."/>
            <person name="Sun H."/>
            <person name="Kurtzman C.P."/>
            <person name="Blackwell M."/>
            <person name="Grigoriev I.V."/>
            <person name="Jeffries T.W."/>
        </authorList>
    </citation>
    <scope>NUCLEOTIDE SEQUENCE [LARGE SCALE GENOMIC DNA]</scope>
    <source>
        <strain evidence="2 3">DSM 6958</strain>
    </source>
</reference>
<gene>
    <name evidence="2" type="ORF">NADFUDRAFT_46469</name>
</gene>
<evidence type="ECO:0000313" key="3">
    <source>
        <dbReference type="Proteomes" id="UP000095009"/>
    </source>
</evidence>
<dbReference type="AlphaFoldDB" id="A0A1E3PKA7"/>
<protein>
    <submittedName>
        <fullName evidence="2">Uncharacterized protein</fullName>
    </submittedName>
</protein>
<sequence>MVYSILRANSAIINSLSSPNFFVPSRKLSSQACHDLCYTLTIDPVHRDQVGNLAQSSRVIALYRDLYRTLRLLWKPRGQSRRLPSADILLPLAQLRLKAGFFRYQALSDERKVDLRCAKAHVNYLVPLKNIVSLNSAFSTHKKSSSSVTSNPSSLNTNLTQRKWVPRPPTSNKYHNDLQNFLHDLLVDSESVLRQQVRSLIANGSLTTKSSIFRELIPKQKKFSLNNTKGFNSTTPELINALVNCEVPYLPSFQEHNAYLNNKPDFINTLPFHQRFFNQYRNRLDHLGLVKFPKRAQIAAGARLAVPPHITGRPLPEARTRNIILSYWDLVRISVLRSGIVPVTRDSLIVKFDLQNLDTGNQDICAAEERRFWNRLLASVKARVVIIEVVEAKESETNFNNKTKILQLKVSPV</sequence>
<accession>A0A1E3PKA7</accession>
<keyword evidence="3" id="KW-1185">Reference proteome</keyword>
<dbReference type="Proteomes" id="UP000095009">
    <property type="component" value="Unassembled WGS sequence"/>
</dbReference>
<evidence type="ECO:0000313" key="2">
    <source>
        <dbReference type="EMBL" id="ODQ65859.1"/>
    </source>
</evidence>
<dbReference type="EMBL" id="KV454409">
    <property type="protein sequence ID" value="ODQ65859.1"/>
    <property type="molecule type" value="Genomic_DNA"/>
</dbReference>